<proteinExistence type="predicted"/>
<sequence length="922" mass="101109">MKKSAMQLLDADRQIPPPYFKYWGKADENYAGEPKWHPLVYHCLDVAACASLLLERQSGWLAALSRQAGLEPEWLRSWLHFQVAIHDIGKFADGFQAWRPELLATLQGRRGTNPGGERHDTLGYVLAKCYLLDWLGLDGQDPDLLYLIQPWIAAVTGHHGRPAKNLDGAKLLLRNHYPPPVLKDARSFVTQTARLFLPGDFAFPASEAGIAERRYRHASWLVAGLTVAADWLGSNTRWFPYRTPDHSLDEYWREFALPQARRAVEESGLVPATPTALPCIRTLFPGVSMPTPLQAWAEKVEIASGSQIFVLEELTGAGKTEAALTLAARLMASGCAQGIYLALPTMATADAMFDRVRKDGGWRRFFAAGAGQLALAHSADWLKLRLEEMNRRDASYGQGEDASASRHCSAWLADSRKKALLADFGVGTLDQALLAVLPARHQSLRLLGLANKVLIVDEVHACDCYMGELLARLLRFHAALGGSTILLSATLPKSQRARYLQAFALGSGFAAESPQSNAYPLATRLAHSDFIEQALQARESVSRRVGTSLLHEEPQALAHLEETVTQGRCAVWVRNTVADAVETWRRWNMAHPDQSATLYHARFALQDRLGIGARLLADFGPDSSSDTRRGRLVIATQVVEQSLDVDFDDMVSDLAPIDLLIQRAGRLQRHRRDVLGNRVPAETPDGRGGARLAVLAPVPVPEADAKWIKGLLPKTGKVYPDHGKLWLTARWLAEEGGFEVPRQARAMIEAVYGDAAFDELPEGLQAVADAADGACRADRGAARGNLLNFDEGYTPTSLIWQDEGEAPTRLGEATVRVRLARVAEDALLPWAEVDAGIAWALSELTVPRRLIAAESPRDGALIAAARQAMSDEGRYVVVVALRPVDDTWRGHALNAGGNDIHVIYSPVCGLTIEKGVEDESDL</sequence>
<dbReference type="EMBL" id="CP127527">
    <property type="protein sequence ID" value="XRI76828.1"/>
    <property type="molecule type" value="Genomic_DNA"/>
</dbReference>
<evidence type="ECO:0000313" key="1">
    <source>
        <dbReference type="EMBL" id="XRI76828.1"/>
    </source>
</evidence>
<evidence type="ECO:0000313" key="2">
    <source>
        <dbReference type="Proteomes" id="UP000271650"/>
    </source>
</evidence>
<protein>
    <submittedName>
        <fullName evidence="1">CRISPR-associated helicase Cas3</fullName>
    </submittedName>
</protein>
<gene>
    <name evidence="1" type="primary">cas3</name>
    <name evidence="1" type="ORF">EC580_012825</name>
</gene>
<name>A0ACD5HQ50_9PROT</name>
<organism evidence="1 2">
    <name type="scientific">Acidithiobacillus sulfuriphilus</name>
    <dbReference type="NCBI Taxonomy" id="1867749"/>
    <lineage>
        <taxon>Bacteria</taxon>
        <taxon>Pseudomonadati</taxon>
        <taxon>Pseudomonadota</taxon>
        <taxon>Acidithiobacillia</taxon>
        <taxon>Acidithiobacillales</taxon>
        <taxon>Acidithiobacillaceae</taxon>
        <taxon>Acidithiobacillus</taxon>
    </lineage>
</organism>
<dbReference type="Proteomes" id="UP000271650">
    <property type="component" value="Chromosome"/>
</dbReference>
<accession>A0ACD5HQ50</accession>
<keyword evidence="2" id="KW-1185">Reference proteome</keyword>
<reference evidence="1 2" key="1">
    <citation type="journal article" date="2019" name="Int. J. Syst. Evol. Microbiol.">
        <title>Acidithiobacillus sulfuriphilus sp. nov.: an extremely acidophilic sulfur-oxidizing chemolithotroph isolated from a neutral pH environment.</title>
        <authorList>
            <person name="Falagan C."/>
            <person name="Moya-Beltran A."/>
            <person name="Castro M."/>
            <person name="Quatrini R."/>
            <person name="Johnson D.B."/>
        </authorList>
    </citation>
    <scope>NUCLEOTIDE SEQUENCE [LARGE SCALE GENOMIC DNA]</scope>
    <source>
        <strain evidence="1 2">CJ-2</strain>
    </source>
</reference>